<accession>A0A919T5N3</accession>
<gene>
    <name evidence="2" type="ORF">Ato02nite_009300</name>
</gene>
<feature type="domain" description="DUF4062" evidence="1">
    <location>
        <begin position="23"/>
        <end position="105"/>
    </location>
</feature>
<name>A0A919T5N3_9ACTN</name>
<protein>
    <recommendedName>
        <fullName evidence="1">DUF4062 domain-containing protein</fullName>
    </recommendedName>
</protein>
<evidence type="ECO:0000313" key="2">
    <source>
        <dbReference type="EMBL" id="GIM89137.1"/>
    </source>
</evidence>
<evidence type="ECO:0000313" key="3">
    <source>
        <dbReference type="Proteomes" id="UP000677082"/>
    </source>
</evidence>
<dbReference type="RefSeq" id="WP_213005108.1">
    <property type="nucleotide sequence ID" value="NZ_BOQN01000011.1"/>
</dbReference>
<keyword evidence="3" id="KW-1185">Reference proteome</keyword>
<dbReference type="EMBL" id="BOQN01000011">
    <property type="protein sequence ID" value="GIM89137.1"/>
    <property type="molecule type" value="Genomic_DNA"/>
</dbReference>
<dbReference type="AlphaFoldDB" id="A0A919T5N3"/>
<reference evidence="2 3" key="1">
    <citation type="submission" date="2021-03" db="EMBL/GenBank/DDBJ databases">
        <title>Whole genome shotgun sequence of Actinoplanes toevensis NBRC 105298.</title>
        <authorList>
            <person name="Komaki H."/>
            <person name="Tamura T."/>
        </authorList>
    </citation>
    <scope>NUCLEOTIDE SEQUENCE [LARGE SCALE GENOMIC DNA]</scope>
    <source>
        <strain evidence="2 3">NBRC 105298</strain>
    </source>
</reference>
<dbReference type="InterPro" id="IPR025139">
    <property type="entry name" value="DUF4062"/>
</dbReference>
<dbReference type="Pfam" id="PF13271">
    <property type="entry name" value="DUF4062"/>
    <property type="match status" value="1"/>
</dbReference>
<proteinExistence type="predicted"/>
<sequence length="436" mass="48697">MPSTEPLTARPAVAAQNRGHRPRVYVSSAALDLAPARARVIEVIRGSGCEAVSMETYGADSRPPIERCLADVGTCEVYVGIVAWRYGSAPPGSPKSFTHLEYEEAVRLRKQVLLFHLDEQASWPTVHVDRSQGEVRKLRKIQERDHIVDHFGDVDQLGEGVRRALHRLLGESTLPVPNLLPYIANRHAQQDELARAASGELLSRSPSVVVVHGAAGQAHHKFAEFMQEQLLARYARTTGPVHMFPIALRAKELDQPDVITRRIAGKCSLDADADIETLARRLHELGSVSMLRFPVEVEIRRGRPLVTQVGRLIRYFEDWPRRRPLRVLPVISAQYRPPSGWAARLPWWRSAADRLADAIGEVAGSAVVLPQLGNVEMVEVEVWSELPEVRRFLGGTDPVPAIREIFQKYEASTRERGMPMERLAAELTYLMRSGAS</sequence>
<dbReference type="Proteomes" id="UP000677082">
    <property type="component" value="Unassembled WGS sequence"/>
</dbReference>
<organism evidence="2 3">
    <name type="scientific">Paractinoplanes toevensis</name>
    <dbReference type="NCBI Taxonomy" id="571911"/>
    <lineage>
        <taxon>Bacteria</taxon>
        <taxon>Bacillati</taxon>
        <taxon>Actinomycetota</taxon>
        <taxon>Actinomycetes</taxon>
        <taxon>Micromonosporales</taxon>
        <taxon>Micromonosporaceae</taxon>
        <taxon>Paractinoplanes</taxon>
    </lineage>
</organism>
<comment type="caution">
    <text evidence="2">The sequence shown here is derived from an EMBL/GenBank/DDBJ whole genome shotgun (WGS) entry which is preliminary data.</text>
</comment>
<evidence type="ECO:0000259" key="1">
    <source>
        <dbReference type="Pfam" id="PF13271"/>
    </source>
</evidence>